<feature type="domain" description="HTH lysR-type" evidence="5">
    <location>
        <begin position="1"/>
        <end position="65"/>
    </location>
</feature>
<dbReference type="RefSeq" id="WP_074647128.1">
    <property type="nucleotide sequence ID" value="NZ_FNBL01000018.1"/>
</dbReference>
<keyword evidence="3 6" id="KW-0238">DNA-binding</keyword>
<dbReference type="Gene3D" id="3.40.190.10">
    <property type="entry name" value="Periplasmic binding protein-like II"/>
    <property type="match status" value="2"/>
</dbReference>
<organism evidence="6 7">
    <name type="scientific">Celeribacter baekdonensis</name>
    <dbReference type="NCBI Taxonomy" id="875171"/>
    <lineage>
        <taxon>Bacteria</taxon>
        <taxon>Pseudomonadati</taxon>
        <taxon>Pseudomonadota</taxon>
        <taxon>Alphaproteobacteria</taxon>
        <taxon>Rhodobacterales</taxon>
        <taxon>Roseobacteraceae</taxon>
        <taxon>Celeribacter</taxon>
    </lineage>
</organism>
<gene>
    <name evidence="6" type="ORF">SAMN04488117_11819</name>
</gene>
<evidence type="ECO:0000256" key="3">
    <source>
        <dbReference type="ARBA" id="ARBA00023125"/>
    </source>
</evidence>
<evidence type="ECO:0000259" key="5">
    <source>
        <dbReference type="PROSITE" id="PS50931"/>
    </source>
</evidence>
<sequence>MDLHRLGLVSSRVHHFMLVARLGSIRQAALSLNVAPSSISRTIKQLEEDLDTPLFERTKQRLKLTSAGELLAYHIGQSTGEMNRALTEINDLHGLRRGTVTLAVIESAARGLLPEVLAGFWVRHPEISVDVRVTGSQEAVDLVNQGEADLALAFDVRVPRNARRLGSVALPLGVLVPPGSALTKENRPIKAYELAGERVILSDASLTLGSSVEQMFSGSFVEFSRRARTNSIGLMIDLAIRGLGTILQTRLGVQNEITRGHLVFIPLADAGLGLRRLSLIARPKGEASEAALALSASLTSTMEGLKS</sequence>
<dbReference type="InterPro" id="IPR005119">
    <property type="entry name" value="LysR_subst-bd"/>
</dbReference>
<dbReference type="EMBL" id="FNBL01000018">
    <property type="protein sequence ID" value="SDG37157.1"/>
    <property type="molecule type" value="Genomic_DNA"/>
</dbReference>
<dbReference type="Gene3D" id="1.10.10.10">
    <property type="entry name" value="Winged helix-like DNA-binding domain superfamily/Winged helix DNA-binding domain"/>
    <property type="match status" value="1"/>
</dbReference>
<protein>
    <submittedName>
        <fullName evidence="6">DNA-binding transcriptional regulator, LysR family</fullName>
    </submittedName>
</protein>
<dbReference type="PROSITE" id="PS50931">
    <property type="entry name" value="HTH_LYSR"/>
    <property type="match status" value="1"/>
</dbReference>
<dbReference type="InterPro" id="IPR036390">
    <property type="entry name" value="WH_DNA-bd_sf"/>
</dbReference>
<evidence type="ECO:0000256" key="2">
    <source>
        <dbReference type="ARBA" id="ARBA00023015"/>
    </source>
</evidence>
<dbReference type="SUPFAM" id="SSF53850">
    <property type="entry name" value="Periplasmic binding protein-like II"/>
    <property type="match status" value="1"/>
</dbReference>
<dbReference type="Pfam" id="PF00126">
    <property type="entry name" value="HTH_1"/>
    <property type="match status" value="1"/>
</dbReference>
<dbReference type="InterPro" id="IPR000847">
    <property type="entry name" value="LysR_HTH_N"/>
</dbReference>
<dbReference type="FunFam" id="1.10.10.10:FF:000001">
    <property type="entry name" value="LysR family transcriptional regulator"/>
    <property type="match status" value="1"/>
</dbReference>
<dbReference type="PANTHER" id="PTHR30419">
    <property type="entry name" value="HTH-TYPE TRANSCRIPTIONAL REGULATOR YBHD"/>
    <property type="match status" value="1"/>
</dbReference>
<dbReference type="Proteomes" id="UP000182284">
    <property type="component" value="Unassembled WGS sequence"/>
</dbReference>
<comment type="similarity">
    <text evidence="1">Belongs to the LysR transcriptional regulatory family.</text>
</comment>
<dbReference type="GO" id="GO:0005829">
    <property type="term" value="C:cytosol"/>
    <property type="evidence" value="ECO:0007669"/>
    <property type="project" value="TreeGrafter"/>
</dbReference>
<dbReference type="AlphaFoldDB" id="A0A1G7TP86"/>
<dbReference type="SUPFAM" id="SSF46785">
    <property type="entry name" value="Winged helix' DNA-binding domain"/>
    <property type="match status" value="1"/>
</dbReference>
<keyword evidence="4" id="KW-0804">Transcription</keyword>
<evidence type="ECO:0000313" key="7">
    <source>
        <dbReference type="Proteomes" id="UP000182284"/>
    </source>
</evidence>
<keyword evidence="2" id="KW-0805">Transcription regulation</keyword>
<name>A0A1G7TP86_9RHOB</name>
<evidence type="ECO:0000256" key="4">
    <source>
        <dbReference type="ARBA" id="ARBA00023163"/>
    </source>
</evidence>
<dbReference type="InterPro" id="IPR050950">
    <property type="entry name" value="HTH-type_LysR_regulators"/>
</dbReference>
<evidence type="ECO:0000256" key="1">
    <source>
        <dbReference type="ARBA" id="ARBA00009437"/>
    </source>
</evidence>
<dbReference type="Pfam" id="PF03466">
    <property type="entry name" value="LysR_substrate"/>
    <property type="match status" value="1"/>
</dbReference>
<proteinExistence type="inferred from homology"/>
<dbReference type="OrthoDB" id="3252676at2"/>
<evidence type="ECO:0000313" key="6">
    <source>
        <dbReference type="EMBL" id="SDG37157.1"/>
    </source>
</evidence>
<dbReference type="InterPro" id="IPR036388">
    <property type="entry name" value="WH-like_DNA-bd_sf"/>
</dbReference>
<dbReference type="GO" id="GO:0003700">
    <property type="term" value="F:DNA-binding transcription factor activity"/>
    <property type="evidence" value="ECO:0007669"/>
    <property type="project" value="InterPro"/>
</dbReference>
<accession>A0A1G7TP86</accession>
<reference evidence="6 7" key="1">
    <citation type="submission" date="2016-10" db="EMBL/GenBank/DDBJ databases">
        <authorList>
            <person name="de Groot N.N."/>
        </authorList>
    </citation>
    <scope>NUCLEOTIDE SEQUENCE [LARGE SCALE GENOMIC DNA]</scope>
    <source>
        <strain evidence="6 7">DSM 27375</strain>
    </source>
</reference>
<dbReference type="GO" id="GO:0003677">
    <property type="term" value="F:DNA binding"/>
    <property type="evidence" value="ECO:0007669"/>
    <property type="project" value="UniProtKB-KW"/>
</dbReference>